<dbReference type="Pfam" id="PF08299">
    <property type="entry name" value="Bac_DnaA_C"/>
    <property type="match status" value="1"/>
</dbReference>
<dbReference type="CDD" id="cd06571">
    <property type="entry name" value="Bac_DnaA_C"/>
    <property type="match status" value="1"/>
</dbReference>
<dbReference type="Gene3D" id="1.10.1750.10">
    <property type="match status" value="1"/>
</dbReference>
<name>A0A091BUP7_9ENTE</name>
<gene>
    <name evidence="3" type="ORF">TMUPMC115_2506</name>
</gene>
<dbReference type="GO" id="GO:0006275">
    <property type="term" value="P:regulation of DNA replication"/>
    <property type="evidence" value="ECO:0007669"/>
    <property type="project" value="InterPro"/>
</dbReference>
<dbReference type="PANTHER" id="PTHR30050:SF2">
    <property type="entry name" value="CHROMOSOMAL REPLICATION INITIATOR PROTEIN DNAA"/>
    <property type="match status" value="1"/>
</dbReference>
<reference evidence="3 4" key="1">
    <citation type="submission" date="2014-08" db="EMBL/GenBank/DDBJ databases">
        <title>Genome sequence of Tetragenococcus muriaticus.</title>
        <authorList>
            <person name="Chuea-nongthon C."/>
            <person name="Rodtong S."/>
            <person name="Yongsawatdigul J."/>
            <person name="Steele J.L."/>
            <person name="Liu X.-y."/>
            <person name="Speers J."/>
            <person name="Glasner J.D."/>
            <person name="Neeno-Eckwall E.C."/>
        </authorList>
    </citation>
    <scope>NUCLEOTIDE SEQUENCE [LARGE SCALE GENOMIC DNA]</scope>
    <source>
        <strain evidence="3 4">PMC-11-5</strain>
    </source>
</reference>
<feature type="domain" description="Chromosomal replication initiator DnaA C-terminal" evidence="2">
    <location>
        <begin position="2"/>
        <end position="40"/>
    </location>
</feature>
<evidence type="ECO:0000313" key="3">
    <source>
        <dbReference type="EMBL" id="KFN89366.1"/>
    </source>
</evidence>
<dbReference type="InterPro" id="IPR010921">
    <property type="entry name" value="Trp_repressor/repl_initiator"/>
</dbReference>
<evidence type="ECO:0000256" key="1">
    <source>
        <dbReference type="SAM" id="Coils"/>
    </source>
</evidence>
<dbReference type="GO" id="GO:0005886">
    <property type="term" value="C:plasma membrane"/>
    <property type="evidence" value="ECO:0007669"/>
    <property type="project" value="TreeGrafter"/>
</dbReference>
<dbReference type="InterPro" id="IPR013159">
    <property type="entry name" value="DnaA_C"/>
</dbReference>
<evidence type="ECO:0000259" key="2">
    <source>
        <dbReference type="SMART" id="SM00760"/>
    </source>
</evidence>
<dbReference type="GO" id="GO:0005524">
    <property type="term" value="F:ATP binding"/>
    <property type="evidence" value="ECO:0007669"/>
    <property type="project" value="InterPro"/>
</dbReference>
<dbReference type="Proteomes" id="UP000029380">
    <property type="component" value="Unassembled WGS sequence"/>
</dbReference>
<dbReference type="GO" id="GO:0003688">
    <property type="term" value="F:DNA replication origin binding"/>
    <property type="evidence" value="ECO:0007669"/>
    <property type="project" value="InterPro"/>
</dbReference>
<protein>
    <submittedName>
        <fullName evidence="3">Chromosomal replication initiator protein</fullName>
    </submittedName>
</protein>
<dbReference type="InterPro" id="IPR018312">
    <property type="entry name" value="Chromosome_initiator_DnaA_CS"/>
</dbReference>
<dbReference type="AlphaFoldDB" id="A0A091BUP7"/>
<comment type="caution">
    <text evidence="3">The sequence shown here is derived from an EMBL/GenBank/DDBJ whole genome shotgun (WGS) entry which is preliminary data.</text>
</comment>
<evidence type="ECO:0000313" key="4">
    <source>
        <dbReference type="Proteomes" id="UP000029380"/>
    </source>
</evidence>
<dbReference type="SMART" id="SM00760">
    <property type="entry name" value="Bac_DnaA_C"/>
    <property type="match status" value="1"/>
</dbReference>
<dbReference type="PATRIC" id="fig|1302649.3.peg.2491"/>
<dbReference type="PROSITE" id="PS01008">
    <property type="entry name" value="DNAA"/>
    <property type="match status" value="1"/>
</dbReference>
<feature type="coiled-coil region" evidence="1">
    <location>
        <begin position="33"/>
        <end position="63"/>
    </location>
</feature>
<keyword evidence="1" id="KW-0175">Coiled coil</keyword>
<dbReference type="GO" id="GO:0006270">
    <property type="term" value="P:DNA replication initiation"/>
    <property type="evidence" value="ECO:0007669"/>
    <property type="project" value="InterPro"/>
</dbReference>
<dbReference type="PANTHER" id="PTHR30050">
    <property type="entry name" value="CHROMOSOMAL REPLICATION INITIATOR PROTEIN DNAA"/>
    <property type="match status" value="1"/>
</dbReference>
<dbReference type="EMBL" id="JPVU01000275">
    <property type="protein sequence ID" value="KFN89366.1"/>
    <property type="molecule type" value="Genomic_DNA"/>
</dbReference>
<dbReference type="SUPFAM" id="SSF48295">
    <property type="entry name" value="TrpR-like"/>
    <property type="match status" value="1"/>
</dbReference>
<organism evidence="3 4">
    <name type="scientific">Tetragenococcus muriaticus PMC-11-5</name>
    <dbReference type="NCBI Taxonomy" id="1302649"/>
    <lineage>
        <taxon>Bacteria</taxon>
        <taxon>Bacillati</taxon>
        <taxon>Bacillota</taxon>
        <taxon>Bacilli</taxon>
        <taxon>Lactobacillales</taxon>
        <taxon>Enterococcaceae</taxon>
        <taxon>Tetragenococcus</taxon>
    </lineage>
</organism>
<sequence>MPRQIAMYLCRNLTDYSLPKIGAEFGGKDHTTVIHAYEKVNQLLEENETIKNEVKEIKNLLME</sequence>
<accession>A0A091BUP7</accession>
<proteinExistence type="predicted"/>